<feature type="region of interest" description="Disordered" evidence="1">
    <location>
        <begin position="53"/>
        <end position="80"/>
    </location>
</feature>
<feature type="compositionally biased region" description="Basic residues" evidence="1">
    <location>
        <begin position="55"/>
        <end position="74"/>
    </location>
</feature>
<proteinExistence type="predicted"/>
<protein>
    <submittedName>
        <fullName evidence="2">Uncharacterized protein</fullName>
    </submittedName>
</protein>
<dbReference type="EMBL" id="MU004339">
    <property type="protein sequence ID" value="KAF2656166.1"/>
    <property type="molecule type" value="Genomic_DNA"/>
</dbReference>
<keyword evidence="3" id="KW-1185">Reference proteome</keyword>
<gene>
    <name evidence="2" type="ORF">K491DRAFT_395337</name>
</gene>
<evidence type="ECO:0000313" key="2">
    <source>
        <dbReference type="EMBL" id="KAF2656166.1"/>
    </source>
</evidence>
<reference evidence="2" key="1">
    <citation type="journal article" date="2020" name="Stud. Mycol.">
        <title>101 Dothideomycetes genomes: a test case for predicting lifestyles and emergence of pathogens.</title>
        <authorList>
            <person name="Haridas S."/>
            <person name="Albert R."/>
            <person name="Binder M."/>
            <person name="Bloem J."/>
            <person name="Labutti K."/>
            <person name="Salamov A."/>
            <person name="Andreopoulos B."/>
            <person name="Baker S."/>
            <person name="Barry K."/>
            <person name="Bills G."/>
            <person name="Bluhm B."/>
            <person name="Cannon C."/>
            <person name="Castanera R."/>
            <person name="Culley D."/>
            <person name="Daum C."/>
            <person name="Ezra D."/>
            <person name="Gonzalez J."/>
            <person name="Henrissat B."/>
            <person name="Kuo A."/>
            <person name="Liang C."/>
            <person name="Lipzen A."/>
            <person name="Lutzoni F."/>
            <person name="Magnuson J."/>
            <person name="Mondo S."/>
            <person name="Nolan M."/>
            <person name="Ohm R."/>
            <person name="Pangilinan J."/>
            <person name="Park H.-J."/>
            <person name="Ramirez L."/>
            <person name="Alfaro M."/>
            <person name="Sun H."/>
            <person name="Tritt A."/>
            <person name="Yoshinaga Y."/>
            <person name="Zwiers L.-H."/>
            <person name="Turgeon B."/>
            <person name="Goodwin S."/>
            <person name="Spatafora J."/>
            <person name="Crous P."/>
            <person name="Grigoriev I."/>
        </authorList>
    </citation>
    <scope>NUCLEOTIDE SEQUENCE</scope>
    <source>
        <strain evidence="2">CBS 122681</strain>
    </source>
</reference>
<dbReference type="AlphaFoldDB" id="A0A6A6T8J5"/>
<evidence type="ECO:0000256" key="1">
    <source>
        <dbReference type="SAM" id="MobiDB-lite"/>
    </source>
</evidence>
<dbReference type="OrthoDB" id="3801236at2759"/>
<accession>A0A6A6T8J5</accession>
<name>A0A6A6T8J5_9PLEO</name>
<sequence length="415" mass="47582">MCSSERVTHLNIPFLYKLAPSTSSSHSFILVLSLPSHIPHLYISKSLSANSRKPQVIHRRYPRNSPARRSKVGRKSSASCGEPKMHIFPIFGVPGYESESIKIPEQATIANSTNVNFHPRPRFAYLDGNIQLATSAFFSQVSPAASTTTSMAPTYFHVRTNQELLELLKDQLQQRQKVSMSQIPTDKDLARMIQDLGFGGAFTHATRLASTTCVGTWKDLPWEIKSAILEPILKVNFPITFENVDAVVATNLKFFRKVSRSFRHESEQMFYQYNLIVIQPMTPITDQPLRLRYPTQRVNHYIKQIEFRGVQSFFREHHDDAWQFLKNVTLGKYGFQKLEKVTVYFEPSIFKMQTFWGWDIEVEVEEGRVSVNPDDKDWEARLHAALKARASARSYGRHDHQDVGFKLIRTKGSSN</sequence>
<dbReference type="Proteomes" id="UP000799324">
    <property type="component" value="Unassembled WGS sequence"/>
</dbReference>
<organism evidence="2 3">
    <name type="scientific">Lophiostoma macrostomum CBS 122681</name>
    <dbReference type="NCBI Taxonomy" id="1314788"/>
    <lineage>
        <taxon>Eukaryota</taxon>
        <taxon>Fungi</taxon>
        <taxon>Dikarya</taxon>
        <taxon>Ascomycota</taxon>
        <taxon>Pezizomycotina</taxon>
        <taxon>Dothideomycetes</taxon>
        <taxon>Pleosporomycetidae</taxon>
        <taxon>Pleosporales</taxon>
        <taxon>Lophiostomataceae</taxon>
        <taxon>Lophiostoma</taxon>
    </lineage>
</organism>
<evidence type="ECO:0000313" key="3">
    <source>
        <dbReference type="Proteomes" id="UP000799324"/>
    </source>
</evidence>